<evidence type="ECO:0000313" key="1">
    <source>
        <dbReference type="EMBL" id="RXR21460.1"/>
    </source>
</evidence>
<reference evidence="2" key="1">
    <citation type="submission" date="2019-01" db="EMBL/GenBank/DDBJ databases">
        <title>Cytophagaceae bacterium strain CAR-16.</title>
        <authorList>
            <person name="Chen W.-M."/>
        </authorList>
    </citation>
    <scope>NUCLEOTIDE SEQUENCE [LARGE SCALE GENOMIC DNA]</scope>
    <source>
        <strain evidence="2">WWJ-16</strain>
    </source>
</reference>
<dbReference type="OrthoDB" id="9814627at2"/>
<accession>A0A4Q1K6K4</accession>
<protein>
    <recommendedName>
        <fullName evidence="3">YD repeat-containing protein</fullName>
    </recommendedName>
</protein>
<name>A0A4Q1K6K4_9FLAO</name>
<evidence type="ECO:0000313" key="2">
    <source>
        <dbReference type="Proteomes" id="UP000289857"/>
    </source>
</evidence>
<organism evidence="1 2">
    <name type="scientific">Flavobacterium stagni</name>
    <dbReference type="NCBI Taxonomy" id="2506421"/>
    <lineage>
        <taxon>Bacteria</taxon>
        <taxon>Pseudomonadati</taxon>
        <taxon>Bacteroidota</taxon>
        <taxon>Flavobacteriia</taxon>
        <taxon>Flavobacteriales</taxon>
        <taxon>Flavobacteriaceae</taxon>
        <taxon>Flavobacterium</taxon>
    </lineage>
</organism>
<sequence length="1148" mass="132851">MRKFIVTLCYALPLWGIAQNPEIKSELPNVIPPSPTVAALMKFNEIEISQYTGVPDISVSLFETKTRSNEIKNLIKLSYHIANIKADDVSTDVGLGWSLSYGGTISRTTKDLPDEIKTLSQSYLNGIQGHKGRFGIYHNNSISNTNRFYELLNLERGNTNISLSDTERKKFYWEDVSLGKYDTEHDIWQYNFMGYSGNFTIEKNITTNLLEVKNKTSNGLKIVNIYDSSTFEPQSFIVYDPKGNKYEFDIVEESSSTIFSDIKYYFFGSYISSPESFISLPINVRSAFHLSKIYDKNNNLIIEYIYNDENERMTEITEIRSFEYNYSIGVNGPETVLDYLTIYDPNNLYQLNKVLEPKERFTVNKIVNNVKKIKQIKIIGLGKYIFEWDSNRSDFYEVGYAAYKLNSIIEKNLDDEVLSKYEFNYFYNNKNVYNRNKLFLGEIKKYDKFLLQYTSQKLEYEFLDYMPNLNLGIDYWGYHNEVKPYDFKYYTKKVTPLISTLGVLRKIVHPTKGCTVFEYEPNSYSYIGSQLLTNFNDNPDNWDENILHLEMQSLNNQYNLFHIQDEHDVEIRVANNNIFNTYSDFRFLIYKKDSLNNFVLYKYIEPETVLSNNFFFSTKLIEGDYKIALSSLDVNFPNNFSLNVDFTYKTKKSQQLNYVYGGGNRVKSISYFDVDVDINNLQFTPTKKKTNFEYLNGSLVYGLPVFEYIKTLFTLIRFPGSYSGSYFNENIFEVKYRTVSTNSLNVNFKTYGSDVGYKNVKSFENGNGHSEYDFTSAIEFPEDEEAYNRNYPFYPSKNIDYKRGLLKELKIFDSNGRILQFIKNDYQFDEANLADEITGFTSYITTNNCAYNHLFNTYEAFENVSRAYNSLEPCPDVFTNMGIKFIYSSYGWAKLESKETKNYFYDANNTQSEVVTRESFQYNPLNKMIAEHKVINSLGEETVSSYDYLTDPAALAQNRIAEIEQIKVNKNNEILSTSKIVYSNTFAGNTNVHLPSVIQTSKGGITLENKIRYNRYDTYGNPLEVQQENGMLISYIYGYHNTQVVAKIENIGYTSIPTNLITAIQNATDAATYSESAVLSALDALRNDSALANSMVTTVTHIPLVGVSTMTTPNGIRMQYHYDSMNRLEKVTDHHGNIVTENSYNYRP</sequence>
<dbReference type="AlphaFoldDB" id="A0A4Q1K6K4"/>
<gene>
    <name evidence="1" type="ORF">EQG61_12105</name>
</gene>
<dbReference type="Proteomes" id="UP000289857">
    <property type="component" value="Unassembled WGS sequence"/>
</dbReference>
<evidence type="ECO:0008006" key="3">
    <source>
        <dbReference type="Google" id="ProtNLM"/>
    </source>
</evidence>
<dbReference type="EMBL" id="SBKN01000008">
    <property type="protein sequence ID" value="RXR21460.1"/>
    <property type="molecule type" value="Genomic_DNA"/>
</dbReference>
<dbReference type="RefSeq" id="WP_129462210.1">
    <property type="nucleotide sequence ID" value="NZ_SBKN01000008.1"/>
</dbReference>
<comment type="caution">
    <text evidence="1">The sequence shown here is derived from an EMBL/GenBank/DDBJ whole genome shotgun (WGS) entry which is preliminary data.</text>
</comment>
<keyword evidence="2" id="KW-1185">Reference proteome</keyword>
<proteinExistence type="predicted"/>